<dbReference type="EMBL" id="VSSQ01001995">
    <property type="protein sequence ID" value="MPM12590.1"/>
    <property type="molecule type" value="Genomic_DNA"/>
</dbReference>
<sequence>MSKEIEIHTAYFTISTAINDKECALIEKLLREYTIQDLPDAMILPATENSPEKVLWSQHKLN</sequence>
<gene>
    <name evidence="1" type="ORF">SDC9_58944</name>
</gene>
<organism evidence="1">
    <name type="scientific">bioreactor metagenome</name>
    <dbReference type="NCBI Taxonomy" id="1076179"/>
    <lineage>
        <taxon>unclassified sequences</taxon>
        <taxon>metagenomes</taxon>
        <taxon>ecological metagenomes</taxon>
    </lineage>
</organism>
<evidence type="ECO:0000313" key="1">
    <source>
        <dbReference type="EMBL" id="MPM12590.1"/>
    </source>
</evidence>
<comment type="caution">
    <text evidence="1">The sequence shown here is derived from an EMBL/GenBank/DDBJ whole genome shotgun (WGS) entry which is preliminary data.</text>
</comment>
<accession>A0A644X8U6</accession>
<name>A0A644X8U6_9ZZZZ</name>
<proteinExistence type="predicted"/>
<dbReference type="AlphaFoldDB" id="A0A644X8U6"/>
<protein>
    <submittedName>
        <fullName evidence="1">Uncharacterized protein</fullName>
    </submittedName>
</protein>
<reference evidence="1" key="1">
    <citation type="submission" date="2019-08" db="EMBL/GenBank/DDBJ databases">
        <authorList>
            <person name="Kucharzyk K."/>
            <person name="Murdoch R.W."/>
            <person name="Higgins S."/>
            <person name="Loffler F."/>
        </authorList>
    </citation>
    <scope>NUCLEOTIDE SEQUENCE</scope>
</reference>